<dbReference type="EMBL" id="UOGJ01000113">
    <property type="protein sequence ID" value="VAX36945.1"/>
    <property type="molecule type" value="Genomic_DNA"/>
</dbReference>
<organism evidence="1">
    <name type="scientific">hydrothermal vent metagenome</name>
    <dbReference type="NCBI Taxonomy" id="652676"/>
    <lineage>
        <taxon>unclassified sequences</taxon>
        <taxon>metagenomes</taxon>
        <taxon>ecological metagenomes</taxon>
    </lineage>
</organism>
<dbReference type="InterPro" id="IPR029061">
    <property type="entry name" value="THDP-binding"/>
</dbReference>
<accession>A0A3B1DXD1</accession>
<dbReference type="AlphaFoldDB" id="A0A3B1DXD1"/>
<evidence type="ECO:0000313" key="1">
    <source>
        <dbReference type="EMBL" id="VAX36945.1"/>
    </source>
</evidence>
<name>A0A3B1DXD1_9ZZZZ</name>
<dbReference type="Gene3D" id="3.40.50.970">
    <property type="match status" value="1"/>
</dbReference>
<protein>
    <submittedName>
        <fullName evidence="1">Uncharacterized protein</fullName>
    </submittedName>
</protein>
<reference evidence="1" key="1">
    <citation type="submission" date="2018-06" db="EMBL/GenBank/DDBJ databases">
        <authorList>
            <person name="Zhirakovskaya E."/>
        </authorList>
    </citation>
    <scope>NUCLEOTIDE SEQUENCE</scope>
</reference>
<gene>
    <name evidence="1" type="ORF">MNBD_UNCLBAC01-1838</name>
</gene>
<sequence>MTYFDELKRTMEWIATQPKTLFLGQTVAGPGTFMFQTLRDISPEKTLEMPINESFQMQFTIGLALEGYVPISVYPRQNFLLLATSDMVNMLDRIPAMTDNKVVPRVIIRVASGPYKPVHPGHQHIGNYAEGFRKMFSWIDVVELEEPEDVFPAYQHALERKDNKSTLIIEHGNYYNDK</sequence>
<proteinExistence type="predicted"/>
<dbReference type="SUPFAM" id="SSF52518">
    <property type="entry name" value="Thiamin diphosphate-binding fold (THDP-binding)"/>
    <property type="match status" value="1"/>
</dbReference>